<dbReference type="RefSeq" id="WP_344870581.1">
    <property type="nucleotide sequence ID" value="NZ_BAABAL010000003.1"/>
</dbReference>
<protein>
    <submittedName>
        <fullName evidence="2">Uncharacterized protein</fullName>
    </submittedName>
</protein>
<name>A0ABP7QUQ8_9PSEU</name>
<reference evidence="3" key="1">
    <citation type="journal article" date="2019" name="Int. J. Syst. Evol. Microbiol.">
        <title>The Global Catalogue of Microorganisms (GCM) 10K type strain sequencing project: providing services to taxonomists for standard genome sequencing and annotation.</title>
        <authorList>
            <consortium name="The Broad Institute Genomics Platform"/>
            <consortium name="The Broad Institute Genome Sequencing Center for Infectious Disease"/>
            <person name="Wu L."/>
            <person name="Ma J."/>
        </authorList>
    </citation>
    <scope>NUCLEOTIDE SEQUENCE [LARGE SCALE GENOMIC DNA]</scope>
    <source>
        <strain evidence="3">JCM 17342</strain>
    </source>
</reference>
<feature type="signal peptide" evidence="1">
    <location>
        <begin position="1"/>
        <end position="26"/>
    </location>
</feature>
<evidence type="ECO:0000313" key="3">
    <source>
        <dbReference type="Proteomes" id="UP001501747"/>
    </source>
</evidence>
<evidence type="ECO:0000313" key="2">
    <source>
        <dbReference type="EMBL" id="GAA3987907.1"/>
    </source>
</evidence>
<proteinExistence type="predicted"/>
<organism evidence="2 3">
    <name type="scientific">Allokutzneria multivorans</name>
    <dbReference type="NCBI Taxonomy" id="1142134"/>
    <lineage>
        <taxon>Bacteria</taxon>
        <taxon>Bacillati</taxon>
        <taxon>Actinomycetota</taxon>
        <taxon>Actinomycetes</taxon>
        <taxon>Pseudonocardiales</taxon>
        <taxon>Pseudonocardiaceae</taxon>
        <taxon>Allokutzneria</taxon>
    </lineage>
</organism>
<keyword evidence="3" id="KW-1185">Reference proteome</keyword>
<feature type="chain" id="PRO_5045712394" evidence="1">
    <location>
        <begin position="27"/>
        <end position="137"/>
    </location>
</feature>
<gene>
    <name evidence="2" type="ORF">GCM10022247_02770</name>
</gene>
<keyword evidence="1" id="KW-0732">Signal</keyword>
<evidence type="ECO:0000256" key="1">
    <source>
        <dbReference type="SAM" id="SignalP"/>
    </source>
</evidence>
<dbReference type="EMBL" id="BAABAL010000003">
    <property type="protein sequence ID" value="GAA3987907.1"/>
    <property type="molecule type" value="Genomic_DNA"/>
</dbReference>
<accession>A0ABP7QUQ8</accession>
<comment type="caution">
    <text evidence="2">The sequence shown here is derived from an EMBL/GenBank/DDBJ whole genome shotgun (WGS) entry which is preliminary data.</text>
</comment>
<sequence>MSLARNFVAVLLAVGVVGGTAPAASAAVPSAADSSVVVDCGFSGCSYTFSRSFTKNKLQPAVQGGPAGVAGVLAAACSPGGPIAAAACAALGAVWGMVNLGVINVAAANNQCAAIHMPHITPVPAAFIDESGNCHDN</sequence>
<dbReference type="Proteomes" id="UP001501747">
    <property type="component" value="Unassembled WGS sequence"/>
</dbReference>